<dbReference type="GO" id="GO:0016491">
    <property type="term" value="F:oxidoreductase activity"/>
    <property type="evidence" value="ECO:0007669"/>
    <property type="project" value="UniProtKB-KW"/>
</dbReference>
<dbReference type="Proteomes" id="UP000191518">
    <property type="component" value="Unassembled WGS sequence"/>
</dbReference>
<dbReference type="InterPro" id="IPR025337">
    <property type="entry name" value="Questin_oxidase-like"/>
</dbReference>
<evidence type="ECO:0008006" key="4">
    <source>
        <dbReference type="Google" id="ProtNLM"/>
    </source>
</evidence>
<keyword evidence="3" id="KW-1185">Reference proteome</keyword>
<proteinExistence type="predicted"/>
<keyword evidence="1" id="KW-0560">Oxidoreductase</keyword>
<evidence type="ECO:0000313" key="2">
    <source>
        <dbReference type="EMBL" id="OQE01255.1"/>
    </source>
</evidence>
<organism evidence="2 3">
    <name type="scientific">Penicillium vulpinum</name>
    <dbReference type="NCBI Taxonomy" id="29845"/>
    <lineage>
        <taxon>Eukaryota</taxon>
        <taxon>Fungi</taxon>
        <taxon>Dikarya</taxon>
        <taxon>Ascomycota</taxon>
        <taxon>Pezizomycotina</taxon>
        <taxon>Eurotiomycetes</taxon>
        <taxon>Eurotiomycetidae</taxon>
        <taxon>Eurotiales</taxon>
        <taxon>Aspergillaceae</taxon>
        <taxon>Penicillium</taxon>
    </lineage>
</organism>
<protein>
    <recommendedName>
        <fullName evidence="4">HypA-like protein</fullName>
    </recommendedName>
</protein>
<name>A0A1V6RHH7_9EURO</name>
<sequence length="529" mass="59364">MHGPNGSSYIKDMLLGLLRCHKHHSFGSKPAATNKSRLLSLNSTRCYFSLHSPFQTTCSSASISPPAPPLPRLAVRHISCSSSTGNISRGTSSRMATATKIQLSPVTDAGIYNSNVREDTAQIASEILQQDMASHHVFFNDKRFHNHIPHHILTIYALGAAPEDIKACDERDKTYQRPAFPVNQDIVQSMHDVAKFQEYFGKEENYPHYLAFFQHEIDTKGVTGVLGEYLFAGDERAESMMCRLFAGLVHPLIHLGFGIEFNQPAIVAQALAQTAVHDDWIGHAFFLPAEKMAGGVGKPGQKSLLQLVNEIRADKALVESVQWTDGNKIKDGVLHRAPEKMMKYASQYTVSEDQVEERVADMINTVAYYTSAAQSPNREMKLDFFLLHCVNASIFFSKIINLPFMTQQSKLRMMEWKGRIDLLMYVSRGSPELLLDQVANYPIKEDWPQIFVRSIAHPGDDGHLAKLARALAHGQKVCQTYESKIPEMPIKGDMWLRIGNIAVDSTVEEGDKPMWIRFAGFKEAWEAQR</sequence>
<dbReference type="EMBL" id="MDYP01000043">
    <property type="protein sequence ID" value="OQE01255.1"/>
    <property type="molecule type" value="Genomic_DNA"/>
</dbReference>
<dbReference type="STRING" id="29845.A0A1V6RHH7"/>
<dbReference type="PANTHER" id="PTHR35870:SF1">
    <property type="entry name" value="PROTEIN, PUTATIVE (AFU_ORTHOLOGUE AFUA_5G03330)-RELATED"/>
    <property type="match status" value="1"/>
</dbReference>
<dbReference type="Pfam" id="PF14027">
    <property type="entry name" value="Questin_oxidase"/>
    <property type="match status" value="1"/>
</dbReference>
<evidence type="ECO:0000256" key="1">
    <source>
        <dbReference type="ARBA" id="ARBA00023002"/>
    </source>
</evidence>
<comment type="caution">
    <text evidence="2">The sequence shown here is derived from an EMBL/GenBank/DDBJ whole genome shotgun (WGS) entry which is preliminary data.</text>
</comment>
<dbReference type="PANTHER" id="PTHR35870">
    <property type="entry name" value="PROTEIN, PUTATIVE (AFU_ORTHOLOGUE AFUA_5G03330)-RELATED"/>
    <property type="match status" value="1"/>
</dbReference>
<dbReference type="AlphaFoldDB" id="A0A1V6RHH7"/>
<gene>
    <name evidence="2" type="ORF">PENVUL_c043G08741</name>
</gene>
<evidence type="ECO:0000313" key="3">
    <source>
        <dbReference type="Proteomes" id="UP000191518"/>
    </source>
</evidence>
<accession>A0A1V6RHH7</accession>
<reference evidence="3" key="1">
    <citation type="journal article" date="2017" name="Nat. Microbiol.">
        <title>Global analysis of biosynthetic gene clusters reveals vast potential of secondary metabolite production in Penicillium species.</title>
        <authorList>
            <person name="Nielsen J.C."/>
            <person name="Grijseels S."/>
            <person name="Prigent S."/>
            <person name="Ji B."/>
            <person name="Dainat J."/>
            <person name="Nielsen K.F."/>
            <person name="Frisvad J.C."/>
            <person name="Workman M."/>
            <person name="Nielsen J."/>
        </authorList>
    </citation>
    <scope>NUCLEOTIDE SEQUENCE [LARGE SCALE GENOMIC DNA]</scope>
    <source>
        <strain evidence="3">IBT 29486</strain>
    </source>
</reference>